<dbReference type="RefSeq" id="WP_183598225.1">
    <property type="nucleotide sequence ID" value="NZ_JACHXK010000002.1"/>
</dbReference>
<gene>
    <name evidence="2" type="ORF">FHS18_001353</name>
</gene>
<name>A0A7W5FLL6_9BACL</name>
<organism evidence="2 3">
    <name type="scientific">Paenibacillus phyllosphaerae</name>
    <dbReference type="NCBI Taxonomy" id="274593"/>
    <lineage>
        <taxon>Bacteria</taxon>
        <taxon>Bacillati</taxon>
        <taxon>Bacillota</taxon>
        <taxon>Bacilli</taxon>
        <taxon>Bacillales</taxon>
        <taxon>Paenibacillaceae</taxon>
        <taxon>Paenibacillus</taxon>
    </lineage>
</organism>
<accession>A0A7W5FLL6</accession>
<evidence type="ECO:0000313" key="2">
    <source>
        <dbReference type="EMBL" id="MBB3109301.1"/>
    </source>
</evidence>
<proteinExistence type="predicted"/>
<comment type="caution">
    <text evidence="2">The sequence shown here is derived from an EMBL/GenBank/DDBJ whole genome shotgun (WGS) entry which is preliminary data.</text>
</comment>
<dbReference type="Proteomes" id="UP000570361">
    <property type="component" value="Unassembled WGS sequence"/>
</dbReference>
<protein>
    <submittedName>
        <fullName evidence="2">Uncharacterized protein</fullName>
    </submittedName>
</protein>
<feature type="region of interest" description="Disordered" evidence="1">
    <location>
        <begin position="87"/>
        <end position="125"/>
    </location>
</feature>
<keyword evidence="3" id="KW-1185">Reference proteome</keyword>
<dbReference type="AlphaFoldDB" id="A0A7W5FLL6"/>
<sequence>MNLADMLSYADIVQLSRIASTYRCECNGHSKNELIQSILSTVSRRDVFEAQISAMELEDLRFMNSLLFDPRDAFSLEELLARAEQSKFDGQPVTPPLGEAQVPSDKPSAKKTSTKRSKAAKELPPVETGPRAAISRFKQYGWLFNGFAGQNRYLFQVPADLKTRFKEALERRFEAQLVFAANDPHAYRDEQQLLGEDVQEFLTFIHQNEIQLTSDGAMYKRSILQIMDRFAVKEQLPGKGEWRFGYGRRMKDYPNRMSLIYDYCYYNGWIAEHDMLLILTAAGKERQAQRIAEAPDKLYRFWLRLYKNAIPNIRSLVHWMDKLSSRWVTADSLKHALMPYIKPYFYDGADTIIEQRLAGMMLHLGMLRIGEHEEQGKVIRVTPLGRAVVAGLNLDDEEAIVLE</sequence>
<dbReference type="EMBL" id="JACHXK010000002">
    <property type="protein sequence ID" value="MBB3109301.1"/>
    <property type="molecule type" value="Genomic_DNA"/>
</dbReference>
<reference evidence="2 3" key="1">
    <citation type="submission" date="2020-08" db="EMBL/GenBank/DDBJ databases">
        <title>Genomic Encyclopedia of Type Strains, Phase III (KMG-III): the genomes of soil and plant-associated and newly described type strains.</title>
        <authorList>
            <person name="Whitman W."/>
        </authorList>
    </citation>
    <scope>NUCLEOTIDE SEQUENCE [LARGE SCALE GENOMIC DNA]</scope>
    <source>
        <strain evidence="2 3">CECT 5862</strain>
    </source>
</reference>
<evidence type="ECO:0000256" key="1">
    <source>
        <dbReference type="SAM" id="MobiDB-lite"/>
    </source>
</evidence>
<evidence type="ECO:0000313" key="3">
    <source>
        <dbReference type="Proteomes" id="UP000570361"/>
    </source>
</evidence>